<reference evidence="2 3" key="1">
    <citation type="submission" date="2006-03" db="EMBL/GenBank/DDBJ databases">
        <title>Complete sequence of Rhodopseudomonas palustris BisB5.</title>
        <authorList>
            <consortium name="US DOE Joint Genome Institute"/>
            <person name="Copeland A."/>
            <person name="Lucas S."/>
            <person name="Lapidus A."/>
            <person name="Barry K."/>
            <person name="Detter J.C."/>
            <person name="Glavina del Rio T."/>
            <person name="Hammon N."/>
            <person name="Israni S."/>
            <person name="Dalin E."/>
            <person name="Tice H."/>
            <person name="Pitluck S."/>
            <person name="Chain P."/>
            <person name="Malfatti S."/>
            <person name="Shin M."/>
            <person name="Vergez L."/>
            <person name="Schmutz J."/>
            <person name="Larimer F."/>
            <person name="Land M."/>
            <person name="Hauser L."/>
            <person name="Pelletier D.A."/>
            <person name="Kyrpides N."/>
            <person name="Lykidis A."/>
            <person name="Oda Y."/>
            <person name="Harwood C.S."/>
            <person name="Richardson P."/>
        </authorList>
    </citation>
    <scope>NUCLEOTIDE SEQUENCE [LARGE SCALE GENOMIC DNA]</scope>
    <source>
        <strain evidence="2 3">BisB5</strain>
    </source>
</reference>
<evidence type="ECO:0000313" key="2">
    <source>
        <dbReference type="EMBL" id="ABE40349.1"/>
    </source>
</evidence>
<dbReference type="HOGENOM" id="CLU_144225_0_0_5"/>
<feature type="transmembrane region" description="Helical" evidence="1">
    <location>
        <begin position="64"/>
        <end position="81"/>
    </location>
</feature>
<evidence type="ECO:0000256" key="1">
    <source>
        <dbReference type="SAM" id="Phobius"/>
    </source>
</evidence>
<evidence type="ECO:0000313" key="3">
    <source>
        <dbReference type="Proteomes" id="UP000001818"/>
    </source>
</evidence>
<dbReference type="EMBL" id="CP000283">
    <property type="protein sequence ID" value="ABE40349.1"/>
    <property type="molecule type" value="Genomic_DNA"/>
</dbReference>
<dbReference type="eggNOG" id="ENOG5032SZF">
    <property type="taxonomic scope" value="Bacteria"/>
</dbReference>
<dbReference type="AlphaFoldDB" id="Q134Z0"/>
<dbReference type="Pfam" id="PF14079">
    <property type="entry name" value="DUF4260"/>
    <property type="match status" value="1"/>
</dbReference>
<dbReference type="Proteomes" id="UP000001818">
    <property type="component" value="Chromosome"/>
</dbReference>
<gene>
    <name evidence="2" type="ordered locus">RPD_3123</name>
</gene>
<name>Q134Z0_RHOPS</name>
<proteinExistence type="predicted"/>
<dbReference type="InterPro" id="IPR025356">
    <property type="entry name" value="DUF4260"/>
</dbReference>
<dbReference type="BioCyc" id="RPAL316057:RPD_RS15685-MONOMER"/>
<feature type="transmembrane region" description="Helical" evidence="1">
    <location>
        <begin position="38"/>
        <end position="57"/>
    </location>
</feature>
<feature type="transmembrane region" description="Helical" evidence="1">
    <location>
        <begin position="101"/>
        <end position="123"/>
    </location>
</feature>
<protein>
    <recommendedName>
        <fullName evidence="4">DUF4260 family protein</fullName>
    </recommendedName>
</protein>
<keyword evidence="1" id="KW-0812">Transmembrane</keyword>
<dbReference type="KEGG" id="rpd:RPD_3123"/>
<organism evidence="2 3">
    <name type="scientific">Rhodopseudomonas palustris (strain BisB5)</name>
    <dbReference type="NCBI Taxonomy" id="316057"/>
    <lineage>
        <taxon>Bacteria</taxon>
        <taxon>Pseudomonadati</taxon>
        <taxon>Pseudomonadota</taxon>
        <taxon>Alphaproteobacteria</taxon>
        <taxon>Hyphomicrobiales</taxon>
        <taxon>Nitrobacteraceae</taxon>
        <taxon>Rhodopseudomonas</taxon>
    </lineage>
</organism>
<sequence length="158" mass="17220">MAPQPKPPYIACPRQEVRMIERTTDTNPDGAVNGHVQALLRVEGAALFVGTSLFYLISDSPWELYALLFFAPDLGFLGYLAGPRTGAFVYNALHTTVAPLLLAIGGMVVLWPMAGTLALIWFAHIGFDRMLGFGLKYGSGFRLTHLGRIGRRKPAEAS</sequence>
<evidence type="ECO:0008006" key="4">
    <source>
        <dbReference type="Google" id="ProtNLM"/>
    </source>
</evidence>
<keyword evidence="1" id="KW-1133">Transmembrane helix</keyword>
<accession>Q134Z0</accession>
<keyword evidence="1" id="KW-0472">Membrane</keyword>